<feature type="signal peptide" evidence="2">
    <location>
        <begin position="1"/>
        <end position="21"/>
    </location>
</feature>
<dbReference type="Gene3D" id="3.30.200.20">
    <property type="entry name" value="Phosphorylase Kinase, domain 1"/>
    <property type="match status" value="1"/>
</dbReference>
<feature type="chain" id="PRO_5037019513" evidence="2">
    <location>
        <begin position="22"/>
        <end position="259"/>
    </location>
</feature>
<evidence type="ECO:0000313" key="3">
    <source>
        <dbReference type="Proteomes" id="UP000887572"/>
    </source>
</evidence>
<dbReference type="WBParaSite" id="Gr19_v10_g11591.t1">
    <property type="protein sequence ID" value="Gr19_v10_g11591.t1"/>
    <property type="gene ID" value="Gr19_v10_g11591"/>
</dbReference>
<keyword evidence="2" id="KW-0732">Signal</keyword>
<proteinExistence type="predicted"/>
<reference evidence="4" key="1">
    <citation type="submission" date="2022-11" db="UniProtKB">
        <authorList>
            <consortium name="WormBaseParasite"/>
        </authorList>
    </citation>
    <scope>IDENTIFICATION</scope>
</reference>
<dbReference type="AlphaFoldDB" id="A0A914GYK8"/>
<accession>A0A914GYK8</accession>
<dbReference type="Proteomes" id="UP000887572">
    <property type="component" value="Unplaced"/>
</dbReference>
<organism evidence="3 4">
    <name type="scientific">Globodera rostochiensis</name>
    <name type="common">Golden nematode worm</name>
    <name type="synonym">Heterodera rostochiensis</name>
    <dbReference type="NCBI Taxonomy" id="31243"/>
    <lineage>
        <taxon>Eukaryota</taxon>
        <taxon>Metazoa</taxon>
        <taxon>Ecdysozoa</taxon>
        <taxon>Nematoda</taxon>
        <taxon>Chromadorea</taxon>
        <taxon>Rhabditida</taxon>
        <taxon>Tylenchina</taxon>
        <taxon>Tylenchomorpha</taxon>
        <taxon>Tylenchoidea</taxon>
        <taxon>Heteroderidae</taxon>
        <taxon>Heteroderinae</taxon>
        <taxon>Globodera</taxon>
    </lineage>
</organism>
<evidence type="ECO:0000313" key="4">
    <source>
        <dbReference type="WBParaSite" id="Gr19_v10_g11591.t1"/>
    </source>
</evidence>
<keyword evidence="3" id="KW-1185">Reference proteome</keyword>
<sequence>MASRLPLCVLIVLCVSQLANGDQPSRQVGGLDSLNIHKQRGNQFVTDALQAVNPKLTDGTGTTEPINSPHRYLKMEARIMRKIGNERDDKSNKRTTFNYLVMTLVGRGVEVLSTTCNGGRRTCGTQSRNARLKPLDHRQKAGRRLKVEARIMRKIGNERDDVKKHFCRCLELGNDVQPDEKSNKRTTFNYLVMTLVGRGGLLARKSISQHRRHKQTRHFDYRVERDSESGGNSVRTGAISGRRMDSFEIHDHRIQSVED</sequence>
<name>A0A914GYK8_GLORO</name>
<evidence type="ECO:0000256" key="2">
    <source>
        <dbReference type="SAM" id="SignalP"/>
    </source>
</evidence>
<protein>
    <submittedName>
        <fullName evidence="4">Uncharacterized protein</fullName>
    </submittedName>
</protein>
<evidence type="ECO:0000256" key="1">
    <source>
        <dbReference type="SAM" id="MobiDB-lite"/>
    </source>
</evidence>
<feature type="region of interest" description="Disordered" evidence="1">
    <location>
        <begin position="222"/>
        <end position="242"/>
    </location>
</feature>